<dbReference type="EMBL" id="BSYO01000022">
    <property type="protein sequence ID" value="GMH21102.1"/>
    <property type="molecule type" value="Genomic_DNA"/>
</dbReference>
<comment type="caution">
    <text evidence="1">The sequence shown here is derived from an EMBL/GenBank/DDBJ whole genome shotgun (WGS) entry which is preliminary data.</text>
</comment>
<dbReference type="AlphaFoldDB" id="A0AAD3XX99"/>
<evidence type="ECO:0000313" key="2">
    <source>
        <dbReference type="Proteomes" id="UP001279734"/>
    </source>
</evidence>
<dbReference type="Proteomes" id="UP001279734">
    <property type="component" value="Unassembled WGS sequence"/>
</dbReference>
<organism evidence="1 2">
    <name type="scientific">Nepenthes gracilis</name>
    <name type="common">Slender pitcher plant</name>
    <dbReference type="NCBI Taxonomy" id="150966"/>
    <lineage>
        <taxon>Eukaryota</taxon>
        <taxon>Viridiplantae</taxon>
        <taxon>Streptophyta</taxon>
        <taxon>Embryophyta</taxon>
        <taxon>Tracheophyta</taxon>
        <taxon>Spermatophyta</taxon>
        <taxon>Magnoliopsida</taxon>
        <taxon>eudicotyledons</taxon>
        <taxon>Gunneridae</taxon>
        <taxon>Pentapetalae</taxon>
        <taxon>Caryophyllales</taxon>
        <taxon>Nepenthaceae</taxon>
        <taxon>Nepenthes</taxon>
    </lineage>
</organism>
<sequence length="131" mass="13671">MNHIQSSLLESASAFTDSSRVVKGSCVVAGLSSCLINADHLSGGAVYGLWEGALRLWCSSMYPFCLLVLLTVGGGDPSAVAFMWSKSHGLLKLGGFSMLPASPELCSDVVDPEASGFAACVEVPIVVLKLY</sequence>
<protein>
    <submittedName>
        <fullName evidence="1">Uncharacterized protein</fullName>
    </submittedName>
</protein>
<proteinExistence type="predicted"/>
<accession>A0AAD3XX99</accession>
<gene>
    <name evidence="1" type="ORF">Nepgr_022944</name>
</gene>
<reference evidence="1" key="1">
    <citation type="submission" date="2023-05" db="EMBL/GenBank/DDBJ databases">
        <title>Nepenthes gracilis genome sequencing.</title>
        <authorList>
            <person name="Fukushima K."/>
        </authorList>
    </citation>
    <scope>NUCLEOTIDE SEQUENCE</scope>
    <source>
        <strain evidence="1">SING2019-196</strain>
    </source>
</reference>
<evidence type="ECO:0000313" key="1">
    <source>
        <dbReference type="EMBL" id="GMH21102.1"/>
    </source>
</evidence>
<keyword evidence="2" id="KW-1185">Reference proteome</keyword>
<name>A0AAD3XX99_NEPGR</name>